<dbReference type="Proteomes" id="UP000219167">
    <property type="component" value="Unassembled WGS sequence"/>
</dbReference>
<proteinExistence type="predicted"/>
<protein>
    <submittedName>
        <fullName evidence="2">Uncharacterized protein</fullName>
    </submittedName>
</protein>
<gene>
    <name evidence="2" type="ORF">SAMN05892877_11736</name>
</gene>
<evidence type="ECO:0000256" key="1">
    <source>
        <dbReference type="SAM" id="MobiDB-lite"/>
    </source>
</evidence>
<feature type="compositionally biased region" description="Basic and acidic residues" evidence="1">
    <location>
        <begin position="18"/>
        <end position="29"/>
    </location>
</feature>
<dbReference type="OrthoDB" id="8448806at2"/>
<reference evidence="2 3" key="1">
    <citation type="submission" date="2017-08" db="EMBL/GenBank/DDBJ databases">
        <authorList>
            <person name="de Groot N.N."/>
        </authorList>
    </citation>
    <scope>NUCLEOTIDE SEQUENCE [LARGE SCALE GENOMIC DNA]</scope>
    <source>
        <strain evidence="2 3">JC85</strain>
    </source>
</reference>
<dbReference type="RefSeq" id="WP_097142097.1">
    <property type="nucleotide sequence ID" value="NZ_OBQD01000017.1"/>
</dbReference>
<accession>A0A285UZH5</accession>
<organism evidence="2 3">
    <name type="scientific">Rhizobium subbaraonis</name>
    <dbReference type="NCBI Taxonomy" id="908946"/>
    <lineage>
        <taxon>Bacteria</taxon>
        <taxon>Pseudomonadati</taxon>
        <taxon>Pseudomonadota</taxon>
        <taxon>Alphaproteobacteria</taxon>
        <taxon>Hyphomicrobiales</taxon>
        <taxon>Rhizobiaceae</taxon>
        <taxon>Rhizobium/Agrobacterium group</taxon>
        <taxon>Rhizobium</taxon>
    </lineage>
</organism>
<evidence type="ECO:0000313" key="2">
    <source>
        <dbReference type="EMBL" id="SOC45651.1"/>
    </source>
</evidence>
<sequence>MPIHTSPIAPFPTGMRRQPGDTDADRNDDTTDSVASLRRRISAARVLREHLVWEAVRVLPGLAGFREARDDYARFRQLMERDDLGGAILLLAASAAPRRELLELSQVSGIWSCRLATVAAQRGRRPRIHAAHHPDRAAALLAALVASGCTDA</sequence>
<evidence type="ECO:0000313" key="3">
    <source>
        <dbReference type="Proteomes" id="UP000219167"/>
    </source>
</evidence>
<feature type="region of interest" description="Disordered" evidence="1">
    <location>
        <begin position="1"/>
        <end position="32"/>
    </location>
</feature>
<dbReference type="AlphaFoldDB" id="A0A285UZH5"/>
<keyword evidence="3" id="KW-1185">Reference proteome</keyword>
<dbReference type="EMBL" id="OBQD01000017">
    <property type="protein sequence ID" value="SOC45651.1"/>
    <property type="molecule type" value="Genomic_DNA"/>
</dbReference>
<name>A0A285UZH5_9HYPH</name>